<comment type="caution">
    <text evidence="2">The sequence shown here is derived from an EMBL/GenBank/DDBJ whole genome shotgun (WGS) entry which is preliminary data.</text>
</comment>
<accession>A0ABU1TR87</accession>
<evidence type="ECO:0000256" key="1">
    <source>
        <dbReference type="SAM" id="Phobius"/>
    </source>
</evidence>
<dbReference type="EMBL" id="JAVDVI010000008">
    <property type="protein sequence ID" value="MDR6968183.1"/>
    <property type="molecule type" value="Genomic_DNA"/>
</dbReference>
<evidence type="ECO:0000313" key="3">
    <source>
        <dbReference type="Proteomes" id="UP001255185"/>
    </source>
</evidence>
<keyword evidence="3" id="KW-1185">Reference proteome</keyword>
<dbReference type="Proteomes" id="UP001255185">
    <property type="component" value="Unassembled WGS sequence"/>
</dbReference>
<name>A0ABU1TR87_9FLAO</name>
<keyword evidence="1" id="KW-0472">Membrane</keyword>
<evidence type="ECO:0000313" key="2">
    <source>
        <dbReference type="EMBL" id="MDR6968183.1"/>
    </source>
</evidence>
<dbReference type="RefSeq" id="WP_310026659.1">
    <property type="nucleotide sequence ID" value="NZ_JAVDVI010000008.1"/>
</dbReference>
<organism evidence="2 3">
    <name type="scientific">Flavobacterium arsenatis</name>
    <dbReference type="NCBI Taxonomy" id="1484332"/>
    <lineage>
        <taxon>Bacteria</taxon>
        <taxon>Pseudomonadati</taxon>
        <taxon>Bacteroidota</taxon>
        <taxon>Flavobacteriia</taxon>
        <taxon>Flavobacteriales</taxon>
        <taxon>Flavobacteriaceae</taxon>
        <taxon>Flavobacterium</taxon>
    </lineage>
</organism>
<gene>
    <name evidence="2" type="ORF">J2X31_002198</name>
</gene>
<keyword evidence="1" id="KW-0812">Transmembrane</keyword>
<feature type="transmembrane region" description="Helical" evidence="1">
    <location>
        <begin position="7"/>
        <end position="25"/>
    </location>
</feature>
<protein>
    <submittedName>
        <fullName evidence="2">Uncharacterized protein</fullName>
    </submittedName>
</protein>
<sequence>MKIKIKFVVIAFAIVSLSFLLYTWLSREEWQENNRCADCALMDNDTLQRLVGTVEIEKNGKWLFTDRLTNLNYHLVPCDANCGRDEVTQFDKINPIDPTTKKQLYFDIEGKYIKEKDQFQYRSTIFMNERIFLNPEKIKDLTFEEISEKYTVLEEETFKLNESHYAGLREFLPHYFSMEQLKQPILLKEVTWETSDSTLITIWFIKKQNRWLPIETYEWKKGTEF</sequence>
<keyword evidence="1" id="KW-1133">Transmembrane helix</keyword>
<reference evidence="2 3" key="1">
    <citation type="submission" date="2023-07" db="EMBL/GenBank/DDBJ databases">
        <title>Sorghum-associated microbial communities from plants grown in Nebraska, USA.</title>
        <authorList>
            <person name="Schachtman D."/>
        </authorList>
    </citation>
    <scope>NUCLEOTIDE SEQUENCE [LARGE SCALE GENOMIC DNA]</scope>
    <source>
        <strain evidence="2 3">3773</strain>
    </source>
</reference>
<proteinExistence type="predicted"/>